<evidence type="ECO:0000313" key="2">
    <source>
        <dbReference type="Proteomes" id="UP000050525"/>
    </source>
</evidence>
<evidence type="ECO:0000313" key="1">
    <source>
        <dbReference type="EMBL" id="KYO17377.1"/>
    </source>
</evidence>
<dbReference type="AlphaFoldDB" id="A0A151LYN3"/>
<sequence length="107" mass="12075">MGYWLSEDPRTLEDGYGPCRTGHLTHGISEIKTCSNETIQVILHQNMVRLYLVKRSHSSEVNLHELPHHYGKMGASETAVGTVLCQELEDIEHLIAYASRKPNTTKT</sequence>
<keyword evidence="2" id="KW-1185">Reference proteome</keyword>
<name>A0A151LYN3_ALLMI</name>
<protein>
    <submittedName>
        <fullName evidence="1">Uncharacterized protein</fullName>
    </submittedName>
</protein>
<organism evidence="1 2">
    <name type="scientific">Alligator mississippiensis</name>
    <name type="common">American alligator</name>
    <dbReference type="NCBI Taxonomy" id="8496"/>
    <lineage>
        <taxon>Eukaryota</taxon>
        <taxon>Metazoa</taxon>
        <taxon>Chordata</taxon>
        <taxon>Craniata</taxon>
        <taxon>Vertebrata</taxon>
        <taxon>Euteleostomi</taxon>
        <taxon>Archelosauria</taxon>
        <taxon>Archosauria</taxon>
        <taxon>Crocodylia</taxon>
        <taxon>Alligatoridae</taxon>
        <taxon>Alligatorinae</taxon>
        <taxon>Alligator</taxon>
    </lineage>
</organism>
<dbReference type="EMBL" id="AKHW03007000">
    <property type="protein sequence ID" value="KYO17377.1"/>
    <property type="molecule type" value="Genomic_DNA"/>
</dbReference>
<comment type="caution">
    <text evidence="1">The sequence shown here is derived from an EMBL/GenBank/DDBJ whole genome shotgun (WGS) entry which is preliminary data.</text>
</comment>
<accession>A0A151LYN3</accession>
<proteinExistence type="predicted"/>
<dbReference type="Proteomes" id="UP000050525">
    <property type="component" value="Unassembled WGS sequence"/>
</dbReference>
<reference evidence="1 2" key="1">
    <citation type="journal article" date="2012" name="Genome Biol.">
        <title>Sequencing three crocodilian genomes to illuminate the evolution of archosaurs and amniotes.</title>
        <authorList>
            <person name="St John J.A."/>
            <person name="Braun E.L."/>
            <person name="Isberg S.R."/>
            <person name="Miles L.G."/>
            <person name="Chong A.Y."/>
            <person name="Gongora J."/>
            <person name="Dalzell P."/>
            <person name="Moran C."/>
            <person name="Bed'hom B."/>
            <person name="Abzhanov A."/>
            <person name="Burgess S.C."/>
            <person name="Cooksey A.M."/>
            <person name="Castoe T.A."/>
            <person name="Crawford N.G."/>
            <person name="Densmore L.D."/>
            <person name="Drew J.C."/>
            <person name="Edwards S.V."/>
            <person name="Faircloth B.C."/>
            <person name="Fujita M.K."/>
            <person name="Greenwold M.J."/>
            <person name="Hoffmann F.G."/>
            <person name="Howard J.M."/>
            <person name="Iguchi T."/>
            <person name="Janes D.E."/>
            <person name="Khan S.Y."/>
            <person name="Kohno S."/>
            <person name="de Koning A.J."/>
            <person name="Lance S.L."/>
            <person name="McCarthy F.M."/>
            <person name="McCormack J.E."/>
            <person name="Merchant M.E."/>
            <person name="Peterson D.G."/>
            <person name="Pollock D.D."/>
            <person name="Pourmand N."/>
            <person name="Raney B.J."/>
            <person name="Roessler K.A."/>
            <person name="Sanford J.R."/>
            <person name="Sawyer R.H."/>
            <person name="Schmidt C.J."/>
            <person name="Triplett E.W."/>
            <person name="Tuberville T.D."/>
            <person name="Venegas-Anaya M."/>
            <person name="Howard J.T."/>
            <person name="Jarvis E.D."/>
            <person name="Guillette L.J.Jr."/>
            <person name="Glenn T.C."/>
            <person name="Green R.E."/>
            <person name="Ray D.A."/>
        </authorList>
    </citation>
    <scope>NUCLEOTIDE SEQUENCE [LARGE SCALE GENOMIC DNA]</scope>
    <source>
        <strain evidence="1">KSC_2009_1</strain>
    </source>
</reference>
<gene>
    <name evidence="1" type="ORF">Y1Q_0020008</name>
</gene>